<dbReference type="PANTHER" id="PTHR43625">
    <property type="entry name" value="AFLATOXIN B1 ALDEHYDE REDUCTASE"/>
    <property type="match status" value="1"/>
</dbReference>
<feature type="domain" description="NADP-dependent oxidoreductase" evidence="2">
    <location>
        <begin position="18"/>
        <end position="311"/>
    </location>
</feature>
<dbReference type="GO" id="GO:0005737">
    <property type="term" value="C:cytoplasm"/>
    <property type="evidence" value="ECO:0007669"/>
    <property type="project" value="TreeGrafter"/>
</dbReference>
<dbReference type="Pfam" id="PF00248">
    <property type="entry name" value="Aldo_ket_red"/>
    <property type="match status" value="1"/>
</dbReference>
<dbReference type="Gene3D" id="3.20.20.100">
    <property type="entry name" value="NADP-dependent oxidoreductase domain"/>
    <property type="match status" value="1"/>
</dbReference>
<dbReference type="InterPro" id="IPR023210">
    <property type="entry name" value="NADP_OxRdtase_dom"/>
</dbReference>
<dbReference type="InterPro" id="IPR036812">
    <property type="entry name" value="NAD(P)_OxRdtase_dom_sf"/>
</dbReference>
<proteinExistence type="predicted"/>
<dbReference type="PANTHER" id="PTHR43625:SF40">
    <property type="entry name" value="ALDO-KETO REDUCTASE YAKC [NADP(+)]"/>
    <property type="match status" value="1"/>
</dbReference>
<reference evidence="4" key="1">
    <citation type="submission" date="2019-04" db="EMBL/GenBank/DDBJ databases">
        <title>Friends and foes A comparative genomics studyof 23 Aspergillus species from section Flavi.</title>
        <authorList>
            <consortium name="DOE Joint Genome Institute"/>
            <person name="Kjaerbolling I."/>
            <person name="Vesth T."/>
            <person name="Frisvad J.C."/>
            <person name="Nybo J.L."/>
            <person name="Theobald S."/>
            <person name="Kildgaard S."/>
            <person name="Isbrandt T."/>
            <person name="Kuo A."/>
            <person name="Sato A."/>
            <person name="Lyhne E.K."/>
            <person name="Kogle M.E."/>
            <person name="Wiebenga A."/>
            <person name="Kun R.S."/>
            <person name="Lubbers R.J."/>
            <person name="Makela M.R."/>
            <person name="Barry K."/>
            <person name="Chovatia M."/>
            <person name="Clum A."/>
            <person name="Daum C."/>
            <person name="Haridas S."/>
            <person name="He G."/>
            <person name="LaButti K."/>
            <person name="Lipzen A."/>
            <person name="Mondo S."/>
            <person name="Riley R."/>
            <person name="Salamov A."/>
            <person name="Simmons B.A."/>
            <person name="Magnuson J.K."/>
            <person name="Henrissat B."/>
            <person name="Mortensen U.H."/>
            <person name="Larsen T.O."/>
            <person name="Devries R.P."/>
            <person name="Grigoriev I.V."/>
            <person name="Machida M."/>
            <person name="Baker S.E."/>
            <person name="Andersen M.R."/>
        </authorList>
    </citation>
    <scope>NUCLEOTIDE SEQUENCE [LARGE SCALE GENOMIC DNA]</scope>
    <source>
        <strain evidence="4">CBS 130017</strain>
    </source>
</reference>
<accession>A0A5N6XHS0</accession>
<evidence type="ECO:0000259" key="2">
    <source>
        <dbReference type="Pfam" id="PF00248"/>
    </source>
</evidence>
<sequence>MTPPTRALGRHGPQVSSIGLGLMSIGGVYGAAPSDEDRLALLDHAHAIGQWFWDTADVYFDSEDIIGKWRAKNPEKAKDIFLASKFGIQVFPDGRQVTDSSPEYAKSALEKSLKRLQTNTIDLYYAHRVDNKTPIEKTIQAMVQFKEEGKIRYLGLSEVSANTLRRAHAVHPITAVQVEYSPFALDIEQPQIALMDTCRQLGIAVVAYSPVGRGLLTGRYTSRESLTKDAFLSLLPRYSEENFPAIRRLYDTINSIASEKGVTPAQASLAWLSARDPLVIPIPGTRSIKYLEENTAAANIRLTVEESQLLTDAANATKLVGDRYPPGFVPDNFESGETPEL</sequence>
<keyword evidence="4" id="KW-1185">Reference proteome</keyword>
<dbReference type="EMBL" id="ML741764">
    <property type="protein sequence ID" value="KAE8332774.1"/>
    <property type="molecule type" value="Genomic_DNA"/>
</dbReference>
<evidence type="ECO:0000256" key="1">
    <source>
        <dbReference type="ARBA" id="ARBA00023002"/>
    </source>
</evidence>
<evidence type="ECO:0000313" key="4">
    <source>
        <dbReference type="Proteomes" id="UP000325945"/>
    </source>
</evidence>
<protein>
    <submittedName>
        <fullName evidence="3">NADP-dependent oxidoreductase domain-containing protein</fullName>
    </submittedName>
</protein>
<dbReference type="SUPFAM" id="SSF51430">
    <property type="entry name" value="NAD(P)-linked oxidoreductase"/>
    <property type="match status" value="1"/>
</dbReference>
<organism evidence="3 4">
    <name type="scientific">Aspergillus sergii</name>
    <dbReference type="NCBI Taxonomy" id="1034303"/>
    <lineage>
        <taxon>Eukaryota</taxon>
        <taxon>Fungi</taxon>
        <taxon>Dikarya</taxon>
        <taxon>Ascomycota</taxon>
        <taxon>Pezizomycotina</taxon>
        <taxon>Eurotiomycetes</taxon>
        <taxon>Eurotiomycetidae</taxon>
        <taxon>Eurotiales</taxon>
        <taxon>Aspergillaceae</taxon>
        <taxon>Aspergillus</taxon>
        <taxon>Aspergillus subgen. Circumdati</taxon>
    </lineage>
</organism>
<dbReference type="InterPro" id="IPR050791">
    <property type="entry name" value="Aldo-Keto_reductase"/>
</dbReference>
<dbReference type="AlphaFoldDB" id="A0A5N6XHS0"/>
<evidence type="ECO:0000313" key="3">
    <source>
        <dbReference type="EMBL" id="KAE8332774.1"/>
    </source>
</evidence>
<dbReference type="Proteomes" id="UP000325945">
    <property type="component" value="Unassembled WGS sequence"/>
</dbReference>
<gene>
    <name evidence="3" type="ORF">BDV39DRAFT_215834</name>
</gene>
<name>A0A5N6XHS0_9EURO</name>
<dbReference type="GO" id="GO:0016491">
    <property type="term" value="F:oxidoreductase activity"/>
    <property type="evidence" value="ECO:0007669"/>
    <property type="project" value="UniProtKB-KW"/>
</dbReference>
<keyword evidence="1" id="KW-0560">Oxidoreductase</keyword>